<evidence type="ECO:0000313" key="3">
    <source>
        <dbReference type="Proteomes" id="UP000199110"/>
    </source>
</evidence>
<feature type="signal peptide" evidence="1">
    <location>
        <begin position="1"/>
        <end position="19"/>
    </location>
</feature>
<dbReference type="STRING" id="390807.SAMN04488095_3229"/>
<sequence length="245" mass="25247">MTRVSSCFAVFFAAMVFHANPVAAQGTAPEIGACAVVAPNGEVTDFATCERLPDLCGPEGCDLYFRWPSGSLTVVSSATPDMAAGTRINGKPAQTISSRPVNVGGSCLRNTESARLFCWDAGVGAQTSGAPESTLPAQPAPAATSPASLARLQGLYRLSSSWSCRADQIGMDGGAMAVEGDKLMAVESVCTLGSPSPVGATGAVLTRAECSGEGEAFSEDMILFRDDTSLTIIRPAGKITWMPCP</sequence>
<keyword evidence="3" id="KW-1185">Reference proteome</keyword>
<dbReference type="Proteomes" id="UP000199110">
    <property type="component" value="Unassembled WGS sequence"/>
</dbReference>
<proteinExistence type="predicted"/>
<accession>A0A1I3SQW4</accession>
<organism evidence="2 3">
    <name type="scientific">Jannaschia pohangensis</name>
    <dbReference type="NCBI Taxonomy" id="390807"/>
    <lineage>
        <taxon>Bacteria</taxon>
        <taxon>Pseudomonadati</taxon>
        <taxon>Pseudomonadota</taxon>
        <taxon>Alphaproteobacteria</taxon>
        <taxon>Rhodobacterales</taxon>
        <taxon>Roseobacteraceae</taxon>
        <taxon>Jannaschia</taxon>
    </lineage>
</organism>
<feature type="chain" id="PRO_5011606877" description="Protease inhibitor Inh" evidence="1">
    <location>
        <begin position="20"/>
        <end position="245"/>
    </location>
</feature>
<reference evidence="2 3" key="1">
    <citation type="submission" date="2016-10" db="EMBL/GenBank/DDBJ databases">
        <authorList>
            <person name="de Groot N.N."/>
        </authorList>
    </citation>
    <scope>NUCLEOTIDE SEQUENCE [LARGE SCALE GENOMIC DNA]</scope>
    <source>
        <strain evidence="2 3">DSM 19073</strain>
    </source>
</reference>
<keyword evidence="1" id="KW-0732">Signal</keyword>
<evidence type="ECO:0008006" key="4">
    <source>
        <dbReference type="Google" id="ProtNLM"/>
    </source>
</evidence>
<name>A0A1I3SQW4_9RHOB</name>
<protein>
    <recommendedName>
        <fullName evidence="4">Protease inhibitor Inh</fullName>
    </recommendedName>
</protein>
<evidence type="ECO:0000313" key="2">
    <source>
        <dbReference type="EMBL" id="SFJ60572.1"/>
    </source>
</evidence>
<dbReference type="AlphaFoldDB" id="A0A1I3SQW4"/>
<dbReference type="EMBL" id="FORA01000004">
    <property type="protein sequence ID" value="SFJ60572.1"/>
    <property type="molecule type" value="Genomic_DNA"/>
</dbReference>
<evidence type="ECO:0000256" key="1">
    <source>
        <dbReference type="SAM" id="SignalP"/>
    </source>
</evidence>
<gene>
    <name evidence="2" type="ORF">SAMN04488095_3229</name>
</gene>